<keyword evidence="4" id="KW-1185">Reference proteome</keyword>
<proteinExistence type="predicted"/>
<keyword evidence="1" id="KW-0175">Coiled coil</keyword>
<reference evidence="3 4" key="1">
    <citation type="submission" date="2019-06" db="EMBL/GenBank/DDBJ databases">
        <authorList>
            <person name="Broberg M."/>
        </authorList>
    </citation>
    <scope>NUCLEOTIDE SEQUENCE [LARGE SCALE GENOMIC DNA]</scope>
</reference>
<evidence type="ECO:0000313" key="4">
    <source>
        <dbReference type="Proteomes" id="UP000766486"/>
    </source>
</evidence>
<dbReference type="PANTHER" id="PTHR13847:SF213">
    <property type="entry name" value="DEPENDENT OXIDOREDUCTASE, PUTATIVE-RELATED"/>
    <property type="match status" value="1"/>
</dbReference>
<gene>
    <name evidence="3" type="ORF">CLO192961_LOCUS360010</name>
</gene>
<dbReference type="EMBL" id="CABFNS010000869">
    <property type="protein sequence ID" value="VUC33662.1"/>
    <property type="molecule type" value="Genomic_DNA"/>
</dbReference>
<dbReference type="PANTHER" id="PTHR13847">
    <property type="entry name" value="SARCOSINE DEHYDROGENASE-RELATED"/>
    <property type="match status" value="1"/>
</dbReference>
<sequence length="492" mass="53483">MGALKQKLKDQLSLTAGLPSTDPTLSFWQEPPASIATAQSETLPSVTDIVIIGSGVTGTSVANTLLNHPQTSGLQVTILEARNTCSGATGRNGGHLVSDTYGYFKQLVDALGLEEATKILQFSEANIAELKTVVAQLDKSEQDAVELREVNATTVAADQETLNDLKRSFEFANDMVSKTTLEYELIEDQKRIQNLYQYRHGLAVFGQRGAAALWPYRLITVLLRRLLITHHSRFSIETNTPVTAISYQQDTAQSGHNYLLHTPRGPIRAQKIIHCTNGYSSHLLPKLTGKLYPLRGTCSLQDPGLAFPRIGNKYSWTKVHKGHYNPETTVLTTGLYYAQQSAKSGEIVIGGESQELKNLLTSDDSQVAPTAADHISSVVPKMYLGADNVKVKKVWSGIMGFTADGLPLVGNLGPVTTGRAGDQEWIAAGFNGHGMDKCWLSGQAVARLAMGEDTPLWFPESFLVSEERLKSLTIDCATDTIVSMFGLSSSKL</sequence>
<protein>
    <recommendedName>
        <fullName evidence="2">FAD dependent oxidoreductase domain-containing protein</fullName>
    </recommendedName>
</protein>
<dbReference type="Gene3D" id="3.50.50.60">
    <property type="entry name" value="FAD/NAD(P)-binding domain"/>
    <property type="match status" value="1"/>
</dbReference>
<dbReference type="SUPFAM" id="SSF51905">
    <property type="entry name" value="FAD/NAD(P)-binding domain"/>
    <property type="match status" value="1"/>
</dbReference>
<dbReference type="Pfam" id="PF01266">
    <property type="entry name" value="DAO"/>
    <property type="match status" value="1"/>
</dbReference>
<dbReference type="InterPro" id="IPR006076">
    <property type="entry name" value="FAD-dep_OxRdtase"/>
</dbReference>
<evidence type="ECO:0000313" key="3">
    <source>
        <dbReference type="EMBL" id="VUC33662.1"/>
    </source>
</evidence>
<dbReference type="Gene3D" id="3.30.9.10">
    <property type="entry name" value="D-Amino Acid Oxidase, subunit A, domain 2"/>
    <property type="match status" value="1"/>
</dbReference>
<accession>A0ABY6URL2</accession>
<dbReference type="InterPro" id="IPR036188">
    <property type="entry name" value="FAD/NAD-bd_sf"/>
</dbReference>
<feature type="coiled-coil region" evidence="1">
    <location>
        <begin position="113"/>
        <end position="150"/>
    </location>
</feature>
<dbReference type="Proteomes" id="UP000766486">
    <property type="component" value="Unassembled WGS sequence"/>
</dbReference>
<comment type="caution">
    <text evidence="3">The sequence shown here is derived from an EMBL/GenBank/DDBJ whole genome shotgun (WGS) entry which is preliminary data.</text>
</comment>
<feature type="domain" description="FAD dependent oxidoreductase" evidence="2">
    <location>
        <begin position="48"/>
        <end position="448"/>
    </location>
</feature>
<name>A0ABY6URL2_BIOOC</name>
<evidence type="ECO:0000259" key="2">
    <source>
        <dbReference type="Pfam" id="PF01266"/>
    </source>
</evidence>
<organism evidence="3 4">
    <name type="scientific">Bionectria ochroleuca</name>
    <name type="common">Gliocladium roseum</name>
    <dbReference type="NCBI Taxonomy" id="29856"/>
    <lineage>
        <taxon>Eukaryota</taxon>
        <taxon>Fungi</taxon>
        <taxon>Dikarya</taxon>
        <taxon>Ascomycota</taxon>
        <taxon>Pezizomycotina</taxon>
        <taxon>Sordariomycetes</taxon>
        <taxon>Hypocreomycetidae</taxon>
        <taxon>Hypocreales</taxon>
        <taxon>Bionectriaceae</taxon>
        <taxon>Clonostachys</taxon>
    </lineage>
</organism>
<evidence type="ECO:0000256" key="1">
    <source>
        <dbReference type="SAM" id="Coils"/>
    </source>
</evidence>